<dbReference type="Proteomes" id="UP001139516">
    <property type="component" value="Unassembled WGS sequence"/>
</dbReference>
<feature type="region of interest" description="Disordered" evidence="1">
    <location>
        <begin position="106"/>
        <end position="126"/>
    </location>
</feature>
<comment type="caution">
    <text evidence="3">The sequence shown here is derived from an EMBL/GenBank/DDBJ whole genome shotgun (WGS) entry which is preliminary data.</text>
</comment>
<dbReference type="AlphaFoldDB" id="A0A9X1Y6X0"/>
<evidence type="ECO:0000313" key="4">
    <source>
        <dbReference type="Proteomes" id="UP001139516"/>
    </source>
</evidence>
<sequence length="126" mass="13209">MRALKLLLHLALATLAVLALARPAPAQVIGGEAYPPGAPPMPVCNALRDGIAACLGGRQCVCGFERGGSLSGQPDRWRWDCGILRPSCQPAPADLAPRQPLPPILPQIVLPGQGGTPSLPERPAWR</sequence>
<accession>A0A9X1Y6X0</accession>
<dbReference type="RefSeq" id="WP_248666745.1">
    <property type="nucleotide sequence ID" value="NZ_JALPRX010000035.1"/>
</dbReference>
<reference evidence="3" key="1">
    <citation type="submission" date="2022-04" db="EMBL/GenBank/DDBJ databases">
        <title>Roseomonas acroporae sp. nov., isolated from coral Acropora digitifera.</title>
        <authorList>
            <person name="Sun H."/>
        </authorList>
    </citation>
    <scope>NUCLEOTIDE SEQUENCE</scope>
    <source>
        <strain evidence="3">NAR14</strain>
    </source>
</reference>
<proteinExistence type="predicted"/>
<evidence type="ECO:0008006" key="5">
    <source>
        <dbReference type="Google" id="ProtNLM"/>
    </source>
</evidence>
<name>A0A9X1Y6X0_9PROT</name>
<keyword evidence="2" id="KW-0732">Signal</keyword>
<evidence type="ECO:0000313" key="3">
    <source>
        <dbReference type="EMBL" id="MCK8784626.1"/>
    </source>
</evidence>
<evidence type="ECO:0000256" key="1">
    <source>
        <dbReference type="SAM" id="MobiDB-lite"/>
    </source>
</evidence>
<protein>
    <recommendedName>
        <fullName evidence="5">Secreted protein</fullName>
    </recommendedName>
</protein>
<evidence type="ECO:0000256" key="2">
    <source>
        <dbReference type="SAM" id="SignalP"/>
    </source>
</evidence>
<organism evidence="3 4">
    <name type="scientific">Roseomonas acroporae</name>
    <dbReference type="NCBI Taxonomy" id="2937791"/>
    <lineage>
        <taxon>Bacteria</taxon>
        <taxon>Pseudomonadati</taxon>
        <taxon>Pseudomonadota</taxon>
        <taxon>Alphaproteobacteria</taxon>
        <taxon>Acetobacterales</taxon>
        <taxon>Roseomonadaceae</taxon>
        <taxon>Roseomonas</taxon>
    </lineage>
</organism>
<gene>
    <name evidence="3" type="ORF">M0638_09550</name>
</gene>
<feature type="chain" id="PRO_5040771628" description="Secreted protein" evidence="2">
    <location>
        <begin position="27"/>
        <end position="126"/>
    </location>
</feature>
<dbReference type="EMBL" id="JALPRX010000035">
    <property type="protein sequence ID" value="MCK8784626.1"/>
    <property type="molecule type" value="Genomic_DNA"/>
</dbReference>
<feature type="signal peptide" evidence="2">
    <location>
        <begin position="1"/>
        <end position="26"/>
    </location>
</feature>
<keyword evidence="4" id="KW-1185">Reference proteome</keyword>